<name>A0AAI9Y3K2_9PEZI</name>
<dbReference type="Proteomes" id="UP001239213">
    <property type="component" value="Unassembled WGS sequence"/>
</dbReference>
<proteinExistence type="predicted"/>
<evidence type="ECO:0000313" key="1">
    <source>
        <dbReference type="EMBL" id="KAK1481467.1"/>
    </source>
</evidence>
<keyword evidence="2" id="KW-1185">Reference proteome</keyword>
<comment type="caution">
    <text evidence="1">The sequence shown here is derived from an EMBL/GenBank/DDBJ whole genome shotgun (WGS) entry which is preliminary data.</text>
</comment>
<dbReference type="AlphaFoldDB" id="A0AAI9Y3K2"/>
<gene>
    <name evidence="1" type="ORF">CCUS01_04580</name>
</gene>
<reference evidence="1" key="1">
    <citation type="submission" date="2016-11" db="EMBL/GenBank/DDBJ databases">
        <title>The genome sequence of Colletotrichum cuscutae.</title>
        <authorList>
            <person name="Baroncelli R."/>
        </authorList>
    </citation>
    <scope>NUCLEOTIDE SEQUENCE</scope>
    <source>
        <strain evidence="1">IMI 304802</strain>
    </source>
</reference>
<protein>
    <submittedName>
        <fullName evidence="1">Uncharacterized protein</fullName>
    </submittedName>
</protein>
<accession>A0AAI9Y3K2</accession>
<evidence type="ECO:0000313" key="2">
    <source>
        <dbReference type="Proteomes" id="UP001239213"/>
    </source>
</evidence>
<feature type="non-terminal residue" evidence="1">
    <location>
        <position position="1"/>
    </location>
</feature>
<dbReference type="EMBL" id="MPDP01000101">
    <property type="protein sequence ID" value="KAK1481467.1"/>
    <property type="molecule type" value="Genomic_DNA"/>
</dbReference>
<organism evidence="1 2">
    <name type="scientific">Colletotrichum cuscutae</name>
    <dbReference type="NCBI Taxonomy" id="1209917"/>
    <lineage>
        <taxon>Eukaryota</taxon>
        <taxon>Fungi</taxon>
        <taxon>Dikarya</taxon>
        <taxon>Ascomycota</taxon>
        <taxon>Pezizomycotina</taxon>
        <taxon>Sordariomycetes</taxon>
        <taxon>Hypocreomycetidae</taxon>
        <taxon>Glomerellales</taxon>
        <taxon>Glomerellaceae</taxon>
        <taxon>Colletotrichum</taxon>
        <taxon>Colletotrichum acutatum species complex</taxon>
    </lineage>
</organism>
<sequence>VTSHQQSRPADRLRNQFVSSLRSRRRRLLLHACGYEYLHNFDPTGDALRSPRIRGSHRFDHTIHTTQTNNVLLHPANSAAVDACDI</sequence>